<dbReference type="InterPro" id="IPR009000">
    <property type="entry name" value="Transl_B-barrel_sf"/>
</dbReference>
<keyword evidence="6" id="KW-0342">GTP-binding</keyword>
<dbReference type="NCBIfam" id="TIGR00475">
    <property type="entry name" value="selB"/>
    <property type="match status" value="1"/>
</dbReference>
<organism evidence="10 11">
    <name type="scientific">Sporomusa ovata</name>
    <dbReference type="NCBI Taxonomy" id="2378"/>
    <lineage>
        <taxon>Bacteria</taxon>
        <taxon>Bacillati</taxon>
        <taxon>Bacillota</taxon>
        <taxon>Negativicutes</taxon>
        <taxon>Selenomonadales</taxon>
        <taxon>Sporomusaceae</taxon>
        <taxon>Sporomusa</taxon>
    </lineage>
</organism>
<keyword evidence="10" id="KW-0251">Elongation factor</keyword>
<dbReference type="GO" id="GO:0005829">
    <property type="term" value="C:cytosol"/>
    <property type="evidence" value="ECO:0007669"/>
    <property type="project" value="TreeGrafter"/>
</dbReference>
<evidence type="ECO:0000256" key="8">
    <source>
        <dbReference type="ARBA" id="ARBA00031615"/>
    </source>
</evidence>
<sequence>MKHVIIGTAGHVDHGKSAIIKALTGIDTDRLKEEKLRGISIDLGFASLPLGDKIIAGVVDVPGHERFLKNMLAGTGGIDLAMLVVAADEGIMPQTKEHLAMLQLYGIKNGLIVINKIDKVDEEWLELIESEIREYVADTFLKDAPCCKVSAVTGVGIVELKSTLLSLADKVPVRDSNAPFRLWIDRVFSIKGYGVVITGSVLSGHAKVGDSFRLYPTEAIVRVRGLEWHGEKVEKISAGQRAAINLAGVENEQVARGMAICAVERGEVSTIWDIVAEWQQPVESGLRVRLHLGTGEFLGRIYSFKDTDYHYMRLILEQPLAAGAGDRGIIRLYSPQHLLGGVTLVAPGRNSRRLTAVRAALAEAKGQADELSSLYHRLAESRQVLTREDIRRQSGFLPDKTVDQAVDKLIAAKRLYCLDKTYIAAEMFDWLTNMATTIIGSFHKAQPDRSGLAKDIVRQKLGINEKSFEIFLAQWLEKGVFVSNGGDLALKVHAAQHGNWRQELLARAESALSDIGLTSIDMVLLAQKMALTTEKARSTHDLLVRAGTLIKVGDNFVYSKTMQYIVQVIHKHFQEKQTLTVAELRDLLNTSRKMALPIIEYMDMHKYTYREGDLRRPSSRMLNLSE</sequence>
<protein>
    <recommendedName>
        <fullName evidence="2">Selenocysteine-specific elongation factor</fullName>
    </recommendedName>
    <alternativeName>
        <fullName evidence="8">SelB translation factor</fullName>
    </alternativeName>
</protein>
<dbReference type="InterPro" id="IPR036390">
    <property type="entry name" value="WH_DNA-bd_sf"/>
</dbReference>
<reference evidence="11" key="1">
    <citation type="submission" date="2015-03" db="EMBL/GenBank/DDBJ databases">
        <authorList>
            <person name="Nijsse Bart"/>
        </authorList>
    </citation>
    <scope>NUCLEOTIDE SEQUENCE [LARGE SCALE GENOMIC DNA]</scope>
</reference>
<dbReference type="InterPro" id="IPR015191">
    <property type="entry name" value="SelB_WHD4"/>
</dbReference>
<evidence type="ECO:0000256" key="6">
    <source>
        <dbReference type="ARBA" id="ARBA00023134"/>
    </source>
</evidence>
<dbReference type="InterPro" id="IPR004535">
    <property type="entry name" value="Transl_elong_SelB"/>
</dbReference>
<dbReference type="InterPro" id="IPR057335">
    <property type="entry name" value="Beta-barrel_SelB"/>
</dbReference>
<dbReference type="GO" id="GO:0005525">
    <property type="term" value="F:GTP binding"/>
    <property type="evidence" value="ECO:0007669"/>
    <property type="project" value="UniProtKB-KW"/>
</dbReference>
<evidence type="ECO:0000313" key="11">
    <source>
        <dbReference type="Proteomes" id="UP000049855"/>
    </source>
</evidence>
<dbReference type="Gene3D" id="2.40.30.10">
    <property type="entry name" value="Translation factors"/>
    <property type="match status" value="1"/>
</dbReference>
<evidence type="ECO:0000259" key="9">
    <source>
        <dbReference type="PROSITE" id="PS51722"/>
    </source>
</evidence>
<dbReference type="InterPro" id="IPR015190">
    <property type="entry name" value="Elong_fac_SelB-wing-hlx_typ-2"/>
</dbReference>
<dbReference type="InterPro" id="IPR031157">
    <property type="entry name" value="G_TR_CS"/>
</dbReference>
<dbReference type="PROSITE" id="PS51722">
    <property type="entry name" value="G_TR_2"/>
    <property type="match status" value="1"/>
</dbReference>
<keyword evidence="4" id="KW-0547">Nucleotide-binding</keyword>
<dbReference type="Pfam" id="PF25461">
    <property type="entry name" value="Beta-barrel_SelB"/>
    <property type="match status" value="1"/>
</dbReference>
<gene>
    <name evidence="10" type="ORF">SpAn4DRAFT_4885</name>
</gene>
<dbReference type="InterPro" id="IPR027417">
    <property type="entry name" value="P-loop_NTPase"/>
</dbReference>
<dbReference type="GO" id="GO:0001514">
    <property type="term" value="P:selenocysteine incorporation"/>
    <property type="evidence" value="ECO:0007669"/>
    <property type="project" value="InterPro"/>
</dbReference>
<dbReference type="SUPFAM" id="SSF50447">
    <property type="entry name" value="Translation proteins"/>
    <property type="match status" value="1"/>
</dbReference>
<dbReference type="EMBL" id="CTRP01000001">
    <property type="protein sequence ID" value="CQR70020.1"/>
    <property type="molecule type" value="Genomic_DNA"/>
</dbReference>
<dbReference type="Pfam" id="PF09106">
    <property type="entry name" value="WHD_2nd_SelB"/>
    <property type="match status" value="1"/>
</dbReference>
<dbReference type="Pfam" id="PF09107">
    <property type="entry name" value="WHD_3rd_SelB"/>
    <property type="match status" value="1"/>
</dbReference>
<name>A0A0U1KRI5_9FIRM</name>
<dbReference type="SUPFAM" id="SSF46785">
    <property type="entry name" value="Winged helix' DNA-binding domain"/>
    <property type="match status" value="2"/>
</dbReference>
<dbReference type="CDD" id="cd03696">
    <property type="entry name" value="SelB_II"/>
    <property type="match status" value="1"/>
</dbReference>
<evidence type="ECO:0000256" key="3">
    <source>
        <dbReference type="ARBA" id="ARBA00022490"/>
    </source>
</evidence>
<evidence type="ECO:0000313" key="10">
    <source>
        <dbReference type="EMBL" id="CQR70020.1"/>
    </source>
</evidence>
<comment type="subcellular location">
    <subcellularLocation>
        <location evidence="1">Cytoplasm</location>
    </subcellularLocation>
</comment>
<comment type="function">
    <text evidence="7">Translation factor necessary for the incorporation of selenocysteine into proteins. It probably replaces EF-Tu for the insertion of selenocysteine directed by the UGA codon. SelB binds GTP and GDP.</text>
</comment>
<keyword evidence="3" id="KW-0963">Cytoplasm</keyword>
<dbReference type="InterPro" id="IPR036388">
    <property type="entry name" value="WH-like_DNA-bd_sf"/>
</dbReference>
<evidence type="ECO:0000256" key="1">
    <source>
        <dbReference type="ARBA" id="ARBA00004496"/>
    </source>
</evidence>
<dbReference type="GO" id="GO:0003924">
    <property type="term" value="F:GTPase activity"/>
    <property type="evidence" value="ECO:0007669"/>
    <property type="project" value="InterPro"/>
</dbReference>
<keyword evidence="11" id="KW-1185">Reference proteome</keyword>
<keyword evidence="5" id="KW-0648">Protein biosynthesis</keyword>
<dbReference type="Proteomes" id="UP000049855">
    <property type="component" value="Unassembled WGS sequence"/>
</dbReference>
<dbReference type="Pfam" id="PF03144">
    <property type="entry name" value="GTP_EFTU_D2"/>
    <property type="match status" value="1"/>
</dbReference>
<dbReference type="SUPFAM" id="SSF50465">
    <property type="entry name" value="EF-Tu/eEF-1alpha/eIF2-gamma C-terminal domain"/>
    <property type="match status" value="1"/>
</dbReference>
<dbReference type="AlphaFoldDB" id="A0A0U1KRI5"/>
<evidence type="ECO:0000256" key="2">
    <source>
        <dbReference type="ARBA" id="ARBA00015953"/>
    </source>
</evidence>
<dbReference type="InterPro" id="IPR004161">
    <property type="entry name" value="EFTu-like_2"/>
</dbReference>
<proteinExistence type="predicted"/>
<dbReference type="PROSITE" id="PS00301">
    <property type="entry name" value="G_TR_1"/>
    <property type="match status" value="1"/>
</dbReference>
<dbReference type="InterPro" id="IPR009001">
    <property type="entry name" value="Transl_elong_EF1A/Init_IF2_C"/>
</dbReference>
<dbReference type="InterPro" id="IPR000795">
    <property type="entry name" value="T_Tr_GTP-bd_dom"/>
</dbReference>
<dbReference type="GO" id="GO:0003723">
    <property type="term" value="F:RNA binding"/>
    <property type="evidence" value="ECO:0007669"/>
    <property type="project" value="InterPro"/>
</dbReference>
<evidence type="ECO:0000256" key="4">
    <source>
        <dbReference type="ARBA" id="ARBA00022741"/>
    </source>
</evidence>
<feature type="domain" description="Tr-type G" evidence="9">
    <location>
        <begin position="1"/>
        <end position="173"/>
    </location>
</feature>
<dbReference type="CDD" id="cd04171">
    <property type="entry name" value="SelB"/>
    <property type="match status" value="1"/>
</dbReference>
<evidence type="ECO:0000256" key="7">
    <source>
        <dbReference type="ARBA" id="ARBA00025526"/>
    </source>
</evidence>
<dbReference type="InterPro" id="IPR050055">
    <property type="entry name" value="EF-Tu_GTPase"/>
</dbReference>
<dbReference type="GO" id="GO:0003746">
    <property type="term" value="F:translation elongation factor activity"/>
    <property type="evidence" value="ECO:0007669"/>
    <property type="project" value="UniProtKB-KW"/>
</dbReference>
<evidence type="ECO:0000256" key="5">
    <source>
        <dbReference type="ARBA" id="ARBA00022917"/>
    </source>
</evidence>
<dbReference type="PANTHER" id="PTHR43721:SF22">
    <property type="entry name" value="ELONGATION FACTOR TU, MITOCHONDRIAL"/>
    <property type="match status" value="1"/>
</dbReference>
<accession>A0A0U1KRI5</accession>
<dbReference type="RefSeq" id="WP_021168288.1">
    <property type="nucleotide sequence ID" value="NZ_CTRP01000001.1"/>
</dbReference>
<dbReference type="Gene3D" id="3.40.50.300">
    <property type="entry name" value="P-loop containing nucleotide triphosphate hydrolases"/>
    <property type="match status" value="1"/>
</dbReference>
<dbReference type="Gene3D" id="1.10.10.2770">
    <property type="match status" value="1"/>
</dbReference>
<dbReference type="Gene3D" id="1.10.10.10">
    <property type="entry name" value="Winged helix-like DNA-binding domain superfamily/Winged helix DNA-binding domain"/>
    <property type="match status" value="1"/>
</dbReference>
<dbReference type="PRINTS" id="PR00315">
    <property type="entry name" value="ELONGATNFCT"/>
</dbReference>
<dbReference type="Pfam" id="PF00009">
    <property type="entry name" value="GTP_EFTU"/>
    <property type="match status" value="1"/>
</dbReference>
<dbReference type="PANTHER" id="PTHR43721">
    <property type="entry name" value="ELONGATION FACTOR TU-RELATED"/>
    <property type="match status" value="1"/>
</dbReference>
<dbReference type="SUPFAM" id="SSF52540">
    <property type="entry name" value="P-loop containing nucleoside triphosphate hydrolases"/>
    <property type="match status" value="1"/>
</dbReference>